<evidence type="ECO:0000256" key="1">
    <source>
        <dbReference type="SAM" id="Phobius"/>
    </source>
</evidence>
<comment type="caution">
    <text evidence="2">The sequence shown here is derived from an EMBL/GenBank/DDBJ whole genome shotgun (WGS) entry which is preliminary data.</text>
</comment>
<protein>
    <submittedName>
        <fullName evidence="2">DgyrCDS10040</fullName>
    </submittedName>
</protein>
<dbReference type="AlphaFoldDB" id="A0A7I8W450"/>
<name>A0A7I8W450_9ANNE</name>
<evidence type="ECO:0000313" key="3">
    <source>
        <dbReference type="Proteomes" id="UP000549394"/>
    </source>
</evidence>
<organism evidence="2 3">
    <name type="scientific">Dimorphilus gyrociliatus</name>
    <dbReference type="NCBI Taxonomy" id="2664684"/>
    <lineage>
        <taxon>Eukaryota</taxon>
        <taxon>Metazoa</taxon>
        <taxon>Spiralia</taxon>
        <taxon>Lophotrochozoa</taxon>
        <taxon>Annelida</taxon>
        <taxon>Polychaeta</taxon>
        <taxon>Polychaeta incertae sedis</taxon>
        <taxon>Dinophilidae</taxon>
        <taxon>Dimorphilus</taxon>
    </lineage>
</organism>
<keyword evidence="1" id="KW-0812">Transmembrane</keyword>
<dbReference type="EMBL" id="CAJFCJ010000014">
    <property type="protein sequence ID" value="CAD5121541.1"/>
    <property type="molecule type" value="Genomic_DNA"/>
</dbReference>
<reference evidence="2 3" key="1">
    <citation type="submission" date="2020-08" db="EMBL/GenBank/DDBJ databases">
        <authorList>
            <person name="Hejnol A."/>
        </authorList>
    </citation>
    <scope>NUCLEOTIDE SEQUENCE [LARGE SCALE GENOMIC DNA]</scope>
</reference>
<keyword evidence="3" id="KW-1185">Reference proteome</keyword>
<sequence>MEGRIKVSTKKKSDFRARSVAFWNEFHLSNAKGVSCPKVTSTKVMEANQSFPITFVLLGIALILIITIAFLLVYMYRRNKQDVKKEGCRRARVPIFEEPFSRYVDEEGYLTNEFSNL</sequence>
<gene>
    <name evidence="2" type="ORF">DGYR_LOCUS9484</name>
</gene>
<proteinExistence type="predicted"/>
<accession>A0A7I8W450</accession>
<keyword evidence="1" id="KW-0472">Membrane</keyword>
<evidence type="ECO:0000313" key="2">
    <source>
        <dbReference type="EMBL" id="CAD5121541.1"/>
    </source>
</evidence>
<keyword evidence="1" id="KW-1133">Transmembrane helix</keyword>
<feature type="transmembrane region" description="Helical" evidence="1">
    <location>
        <begin position="53"/>
        <end position="76"/>
    </location>
</feature>
<dbReference type="Proteomes" id="UP000549394">
    <property type="component" value="Unassembled WGS sequence"/>
</dbReference>